<dbReference type="GO" id="GO:0012505">
    <property type="term" value="C:endomembrane system"/>
    <property type="evidence" value="ECO:0007669"/>
    <property type="project" value="UniProtKB-SubCell"/>
</dbReference>
<dbReference type="GO" id="GO:0005886">
    <property type="term" value="C:plasma membrane"/>
    <property type="evidence" value="ECO:0007669"/>
    <property type="project" value="UniProtKB-SubCell"/>
</dbReference>
<feature type="transmembrane region" description="Helical" evidence="13">
    <location>
        <begin position="29"/>
        <end position="48"/>
    </location>
</feature>
<feature type="signal peptide" evidence="16">
    <location>
        <begin position="1"/>
        <end position="19"/>
    </location>
</feature>
<evidence type="ECO:0000313" key="18">
    <source>
        <dbReference type="Proteomes" id="UP000199382"/>
    </source>
</evidence>
<keyword evidence="9 13" id="KW-0066">ATP synthesis</keyword>
<dbReference type="RefSeq" id="WP_093154013.1">
    <property type="nucleotide sequence ID" value="NZ_FNEK01000015.1"/>
</dbReference>
<keyword evidence="3 13" id="KW-0138">CF(0)</keyword>
<evidence type="ECO:0000256" key="12">
    <source>
        <dbReference type="ARBA" id="ARBA00037847"/>
    </source>
</evidence>
<feature type="coiled-coil region" evidence="15">
    <location>
        <begin position="62"/>
        <end position="147"/>
    </location>
</feature>
<dbReference type="OrthoDB" id="8479836at2"/>
<dbReference type="NCBIfam" id="NF009989">
    <property type="entry name" value="PRK13455.1"/>
    <property type="match status" value="1"/>
</dbReference>
<comment type="subcellular location">
    <subcellularLocation>
        <location evidence="13">Cell membrane</location>
        <topology evidence="13">Single-pass membrane protein</topology>
    </subcellularLocation>
    <subcellularLocation>
        <location evidence="12">Endomembrane system</location>
        <topology evidence="12">Single-pass membrane protein</topology>
    </subcellularLocation>
</comment>
<keyword evidence="6 13" id="KW-1133">Transmembrane helix</keyword>
<feature type="chain" id="PRO_5011724433" description="ATP synthase subunit b" evidence="16">
    <location>
        <begin position="20"/>
        <end position="186"/>
    </location>
</feature>
<gene>
    <name evidence="13" type="primary">atpF</name>
    <name evidence="17" type="ORF">SAMN04488026_101522</name>
</gene>
<keyword evidence="8 13" id="KW-0472">Membrane</keyword>
<dbReference type="PANTHER" id="PTHR33445">
    <property type="entry name" value="ATP SYNTHASE SUBUNIT B', CHLOROPLASTIC"/>
    <property type="match status" value="1"/>
</dbReference>
<keyword evidence="5 13" id="KW-0375">Hydrogen ion transport</keyword>
<evidence type="ECO:0000313" key="17">
    <source>
        <dbReference type="EMBL" id="SDJ29072.1"/>
    </source>
</evidence>
<dbReference type="GO" id="GO:0046933">
    <property type="term" value="F:proton-transporting ATP synthase activity, rotational mechanism"/>
    <property type="evidence" value="ECO:0007669"/>
    <property type="project" value="UniProtKB-UniRule"/>
</dbReference>
<dbReference type="GO" id="GO:0045259">
    <property type="term" value="C:proton-transporting ATP synthase complex"/>
    <property type="evidence" value="ECO:0007669"/>
    <property type="project" value="UniProtKB-KW"/>
</dbReference>
<keyword evidence="15" id="KW-0175">Coiled coil</keyword>
<comment type="similarity">
    <text evidence="1 13 14">Belongs to the ATPase B chain family.</text>
</comment>
<evidence type="ECO:0000256" key="15">
    <source>
        <dbReference type="SAM" id="Coils"/>
    </source>
</evidence>
<sequence length="186" mass="19755">MRKLILSAALAGAAAPAFAASGAFFSLGNTNFVVLIAFIVFVGVLLHFNVPSMLGKMLDNRADTIRSELDEARALREEAQTVLAQFERKQREVSEQAALIVQHAKADAEEAAKQAKLELEKSIARRLQAAEDQIASAEASAVKEVRDSAINVAIAAAGEVVAKGMTESDAAALIDESIKVVDAKLH</sequence>
<evidence type="ECO:0000256" key="9">
    <source>
        <dbReference type="ARBA" id="ARBA00023310"/>
    </source>
</evidence>
<keyword evidence="7 13" id="KW-0406">Ion transport</keyword>
<comment type="function">
    <text evidence="11">Component of the F(0) channel, it forms part of the peripheral stalk, linking F(1) to F(0). The b'-subunit is a diverged and duplicated form of b found in plants and photosynthetic bacteria.</text>
</comment>
<reference evidence="17 18" key="1">
    <citation type="submission" date="2016-10" db="EMBL/GenBank/DDBJ databases">
        <authorList>
            <person name="de Groot N.N."/>
        </authorList>
    </citation>
    <scope>NUCLEOTIDE SEQUENCE [LARGE SCALE GENOMIC DNA]</scope>
    <source>
        <strain evidence="17 18">DSM 25294</strain>
    </source>
</reference>
<keyword evidence="16" id="KW-0732">Signal</keyword>
<keyword evidence="13" id="KW-1003">Cell membrane</keyword>
<dbReference type="HAMAP" id="MF_01398">
    <property type="entry name" value="ATP_synth_b_bprime"/>
    <property type="match status" value="1"/>
</dbReference>
<dbReference type="Pfam" id="PF00430">
    <property type="entry name" value="ATP-synt_B"/>
    <property type="match status" value="1"/>
</dbReference>
<evidence type="ECO:0000256" key="3">
    <source>
        <dbReference type="ARBA" id="ARBA00022547"/>
    </source>
</evidence>
<evidence type="ECO:0000256" key="10">
    <source>
        <dbReference type="ARBA" id="ARBA00025198"/>
    </source>
</evidence>
<keyword evidence="4 13" id="KW-0812">Transmembrane</keyword>
<dbReference type="CDD" id="cd06503">
    <property type="entry name" value="ATP-synt_Fo_b"/>
    <property type="match status" value="1"/>
</dbReference>
<evidence type="ECO:0000256" key="14">
    <source>
        <dbReference type="RuleBase" id="RU003848"/>
    </source>
</evidence>
<name>A0A1G8SII8_9RHOB</name>
<dbReference type="STRING" id="571298.SAMN04488026_101522"/>
<evidence type="ECO:0000256" key="13">
    <source>
        <dbReference type="HAMAP-Rule" id="MF_01398"/>
    </source>
</evidence>
<dbReference type="GO" id="GO:0046961">
    <property type="term" value="F:proton-transporting ATPase activity, rotational mechanism"/>
    <property type="evidence" value="ECO:0007669"/>
    <property type="project" value="TreeGrafter"/>
</dbReference>
<comment type="function">
    <text evidence="10 13">F(1)F(0) ATP synthase produces ATP from ADP in the presence of a proton or sodium gradient. F-type ATPases consist of two structural domains, F(1) containing the extramembraneous catalytic core and F(0) containing the membrane proton channel, linked together by a central stalk and a peripheral stalk. During catalysis, ATP synthesis in the catalytic domain of F(1) is coupled via a rotary mechanism of the central stalk subunits to proton translocation.</text>
</comment>
<dbReference type="EMBL" id="FNEK01000015">
    <property type="protein sequence ID" value="SDJ29072.1"/>
    <property type="molecule type" value="Genomic_DNA"/>
</dbReference>
<evidence type="ECO:0000256" key="11">
    <source>
        <dbReference type="ARBA" id="ARBA00025614"/>
    </source>
</evidence>
<dbReference type="AlphaFoldDB" id="A0A1G8SII8"/>
<comment type="subunit">
    <text evidence="13">F-type ATPases have 2 components, F(1) - the catalytic core - and F(0) - the membrane proton channel. F(1) has five subunits: alpha(3), beta(3), gamma(1), delta(1), epsilon(1). F(0) has three main subunits: a(1), b(2) and c(10-14). The alpha and beta chains form an alternating ring which encloses part of the gamma chain. F(1) is attached to F(0) by a central stalk formed by the gamma and epsilon chains, while a peripheral stalk is formed by the delta and b chains.</text>
</comment>
<evidence type="ECO:0000256" key="1">
    <source>
        <dbReference type="ARBA" id="ARBA00005513"/>
    </source>
</evidence>
<evidence type="ECO:0000256" key="2">
    <source>
        <dbReference type="ARBA" id="ARBA00022448"/>
    </source>
</evidence>
<accession>A0A1G8SII8</accession>
<dbReference type="InterPro" id="IPR002146">
    <property type="entry name" value="ATP_synth_b/b'su_bac/chlpt"/>
</dbReference>
<proteinExistence type="inferred from homology"/>
<evidence type="ECO:0000256" key="16">
    <source>
        <dbReference type="SAM" id="SignalP"/>
    </source>
</evidence>
<organism evidence="17 18">
    <name type="scientific">Aliiruegeria lutimaris</name>
    <dbReference type="NCBI Taxonomy" id="571298"/>
    <lineage>
        <taxon>Bacteria</taxon>
        <taxon>Pseudomonadati</taxon>
        <taxon>Pseudomonadota</taxon>
        <taxon>Alphaproteobacteria</taxon>
        <taxon>Rhodobacterales</taxon>
        <taxon>Roseobacteraceae</taxon>
        <taxon>Aliiruegeria</taxon>
    </lineage>
</organism>
<protein>
    <recommendedName>
        <fullName evidence="13">ATP synthase subunit b</fullName>
    </recommendedName>
    <alternativeName>
        <fullName evidence="13">ATP synthase F(0) sector subunit b</fullName>
    </alternativeName>
    <alternativeName>
        <fullName evidence="13">ATPase subunit I</fullName>
    </alternativeName>
    <alternativeName>
        <fullName evidence="13">F-type ATPase subunit b</fullName>
        <shortName evidence="13">F-ATPase subunit b</shortName>
    </alternativeName>
</protein>
<evidence type="ECO:0000256" key="4">
    <source>
        <dbReference type="ARBA" id="ARBA00022692"/>
    </source>
</evidence>
<evidence type="ECO:0000256" key="8">
    <source>
        <dbReference type="ARBA" id="ARBA00023136"/>
    </source>
</evidence>
<evidence type="ECO:0000256" key="7">
    <source>
        <dbReference type="ARBA" id="ARBA00023065"/>
    </source>
</evidence>
<keyword evidence="2 13" id="KW-0813">Transport</keyword>
<dbReference type="Proteomes" id="UP000199382">
    <property type="component" value="Unassembled WGS sequence"/>
</dbReference>
<dbReference type="InterPro" id="IPR050059">
    <property type="entry name" value="ATP_synthase_B_chain"/>
</dbReference>
<evidence type="ECO:0000256" key="6">
    <source>
        <dbReference type="ARBA" id="ARBA00022989"/>
    </source>
</evidence>
<keyword evidence="18" id="KW-1185">Reference proteome</keyword>
<dbReference type="PANTHER" id="PTHR33445:SF1">
    <property type="entry name" value="ATP SYNTHASE SUBUNIT B"/>
    <property type="match status" value="1"/>
</dbReference>
<evidence type="ECO:0000256" key="5">
    <source>
        <dbReference type="ARBA" id="ARBA00022781"/>
    </source>
</evidence>